<gene>
    <name evidence="1" type="ORF">BDV98DRAFT_600795</name>
</gene>
<evidence type="ECO:0000313" key="1">
    <source>
        <dbReference type="EMBL" id="TFL06799.1"/>
    </source>
</evidence>
<dbReference type="EMBL" id="ML178815">
    <property type="protein sequence ID" value="TFL06799.1"/>
    <property type="molecule type" value="Genomic_DNA"/>
</dbReference>
<dbReference type="AlphaFoldDB" id="A0A5C3R2C6"/>
<evidence type="ECO:0000313" key="2">
    <source>
        <dbReference type="Proteomes" id="UP000305067"/>
    </source>
</evidence>
<accession>A0A5C3R2C6</accession>
<evidence type="ECO:0008006" key="3">
    <source>
        <dbReference type="Google" id="ProtNLM"/>
    </source>
</evidence>
<dbReference type="InterPro" id="IPR012674">
    <property type="entry name" value="Calycin"/>
</dbReference>
<organism evidence="1 2">
    <name type="scientific">Pterulicium gracile</name>
    <dbReference type="NCBI Taxonomy" id="1884261"/>
    <lineage>
        <taxon>Eukaryota</taxon>
        <taxon>Fungi</taxon>
        <taxon>Dikarya</taxon>
        <taxon>Basidiomycota</taxon>
        <taxon>Agaricomycotina</taxon>
        <taxon>Agaricomycetes</taxon>
        <taxon>Agaricomycetidae</taxon>
        <taxon>Agaricales</taxon>
        <taxon>Pleurotineae</taxon>
        <taxon>Pterulaceae</taxon>
        <taxon>Pterulicium</taxon>
    </lineage>
</organism>
<dbReference type="Gene3D" id="2.40.128.20">
    <property type="match status" value="1"/>
</dbReference>
<dbReference type="InterPro" id="IPR053037">
    <property type="entry name" value="Pericyclase_pydY-like"/>
</dbReference>
<sequence>MAAPETATTLDYSGKWVMNKALSDDTDQLLSLQGVGWVTRKAIGMATLTIKMTHYKDDAGIEHVDADQSLGGGLAGTKEERNLSNTPKEHTDYIFGSVIGRSLRAQLADLDCDFLKQGWTEDSTANGFLQSIAESNPAKNGGRTWKADQIWGFAMINGERRYTRRIKFTGPKGEDLEKRLVYDYIGPAV</sequence>
<dbReference type="OrthoDB" id="425354at2759"/>
<dbReference type="PANTHER" id="PTHR38115:SF1">
    <property type="entry name" value="LIPOCALIN-LIKE DOMAIN-CONTAINING PROTEIN"/>
    <property type="match status" value="1"/>
</dbReference>
<keyword evidence="2" id="KW-1185">Reference proteome</keyword>
<dbReference type="SUPFAM" id="SSF50814">
    <property type="entry name" value="Lipocalins"/>
    <property type="match status" value="1"/>
</dbReference>
<protein>
    <recommendedName>
        <fullName evidence="3">LCCL domain-containing protein</fullName>
    </recommendedName>
</protein>
<dbReference type="PANTHER" id="PTHR38115">
    <property type="entry name" value="LIPOCALIN-LIKE DOMAIN-CONTAINING PROTEIN"/>
    <property type="match status" value="1"/>
</dbReference>
<reference evidence="1 2" key="1">
    <citation type="journal article" date="2019" name="Nat. Ecol. Evol.">
        <title>Megaphylogeny resolves global patterns of mushroom evolution.</title>
        <authorList>
            <person name="Varga T."/>
            <person name="Krizsan K."/>
            <person name="Foldi C."/>
            <person name="Dima B."/>
            <person name="Sanchez-Garcia M."/>
            <person name="Sanchez-Ramirez S."/>
            <person name="Szollosi G.J."/>
            <person name="Szarkandi J.G."/>
            <person name="Papp V."/>
            <person name="Albert L."/>
            <person name="Andreopoulos W."/>
            <person name="Angelini C."/>
            <person name="Antonin V."/>
            <person name="Barry K.W."/>
            <person name="Bougher N.L."/>
            <person name="Buchanan P."/>
            <person name="Buyck B."/>
            <person name="Bense V."/>
            <person name="Catcheside P."/>
            <person name="Chovatia M."/>
            <person name="Cooper J."/>
            <person name="Damon W."/>
            <person name="Desjardin D."/>
            <person name="Finy P."/>
            <person name="Geml J."/>
            <person name="Haridas S."/>
            <person name="Hughes K."/>
            <person name="Justo A."/>
            <person name="Karasinski D."/>
            <person name="Kautmanova I."/>
            <person name="Kiss B."/>
            <person name="Kocsube S."/>
            <person name="Kotiranta H."/>
            <person name="LaButti K.M."/>
            <person name="Lechner B.E."/>
            <person name="Liimatainen K."/>
            <person name="Lipzen A."/>
            <person name="Lukacs Z."/>
            <person name="Mihaltcheva S."/>
            <person name="Morgado L.N."/>
            <person name="Niskanen T."/>
            <person name="Noordeloos M.E."/>
            <person name="Ohm R.A."/>
            <person name="Ortiz-Santana B."/>
            <person name="Ovrebo C."/>
            <person name="Racz N."/>
            <person name="Riley R."/>
            <person name="Savchenko A."/>
            <person name="Shiryaev A."/>
            <person name="Soop K."/>
            <person name="Spirin V."/>
            <person name="Szebenyi C."/>
            <person name="Tomsovsky M."/>
            <person name="Tulloss R.E."/>
            <person name="Uehling J."/>
            <person name="Grigoriev I.V."/>
            <person name="Vagvolgyi C."/>
            <person name="Papp T."/>
            <person name="Martin F.M."/>
            <person name="Miettinen O."/>
            <person name="Hibbett D.S."/>
            <person name="Nagy L.G."/>
        </authorList>
    </citation>
    <scope>NUCLEOTIDE SEQUENCE [LARGE SCALE GENOMIC DNA]</scope>
    <source>
        <strain evidence="1 2">CBS 309.79</strain>
    </source>
</reference>
<proteinExistence type="predicted"/>
<name>A0A5C3R2C6_9AGAR</name>
<dbReference type="Proteomes" id="UP000305067">
    <property type="component" value="Unassembled WGS sequence"/>
</dbReference>